<evidence type="ECO:0000313" key="2">
    <source>
        <dbReference type="Proteomes" id="UP000803884"/>
    </source>
</evidence>
<protein>
    <submittedName>
        <fullName evidence="1">Uncharacterized protein</fullName>
    </submittedName>
</protein>
<gene>
    <name evidence="1" type="ORF">WHR41_00850</name>
</gene>
<dbReference type="AlphaFoldDB" id="A0AB34L1K1"/>
<dbReference type="EMBL" id="JAAQHG020000002">
    <property type="protein sequence ID" value="KAL1590386.1"/>
    <property type="molecule type" value="Genomic_DNA"/>
</dbReference>
<organism evidence="1 2">
    <name type="scientific">Cladosporium halotolerans</name>
    <dbReference type="NCBI Taxonomy" id="1052096"/>
    <lineage>
        <taxon>Eukaryota</taxon>
        <taxon>Fungi</taxon>
        <taxon>Dikarya</taxon>
        <taxon>Ascomycota</taxon>
        <taxon>Pezizomycotina</taxon>
        <taxon>Dothideomycetes</taxon>
        <taxon>Dothideomycetidae</taxon>
        <taxon>Cladosporiales</taxon>
        <taxon>Cladosporiaceae</taxon>
        <taxon>Cladosporium</taxon>
    </lineage>
</organism>
<keyword evidence="2" id="KW-1185">Reference proteome</keyword>
<dbReference type="RefSeq" id="XP_069233491.1">
    <property type="nucleotide sequence ID" value="XM_069369456.1"/>
</dbReference>
<evidence type="ECO:0000313" key="1">
    <source>
        <dbReference type="EMBL" id="KAL1590386.1"/>
    </source>
</evidence>
<comment type="caution">
    <text evidence="1">The sequence shown here is derived from an EMBL/GenBank/DDBJ whole genome shotgun (WGS) entry which is preliminary data.</text>
</comment>
<accession>A0AB34L1K1</accession>
<sequence length="196" mass="22278">MAQSLQDQLRTFDPAKAGTYNPGQVVIFFDHRGFKCEKDQMSRYQSYWLETKYRLGWPSFWYTSDLEPGRLRLVWYTHAGNEGSREFPLHLAYTVKDMYDHLANEGFRPMIIGWSLENPFPMIGGSEPPAPPKMPKVKRATTWSNTSAGHGAGSTPHERVLNIIQAEEEREAKARADLVKAEMVREGLGADIKMAA</sequence>
<dbReference type="Proteomes" id="UP000803884">
    <property type="component" value="Unassembled WGS sequence"/>
</dbReference>
<dbReference type="GeneID" id="96002294"/>
<proteinExistence type="predicted"/>
<name>A0AB34L1K1_9PEZI</name>
<reference evidence="1 2" key="1">
    <citation type="journal article" date="2020" name="Microbiol. Resour. Announc.">
        <title>Draft Genome Sequence of a Cladosporium Species Isolated from the Mesophotic Ascidian Didemnum maculosum.</title>
        <authorList>
            <person name="Gioti A."/>
            <person name="Siaperas R."/>
            <person name="Nikolaivits E."/>
            <person name="Le Goff G."/>
            <person name="Ouazzani J."/>
            <person name="Kotoulas G."/>
            <person name="Topakas E."/>
        </authorList>
    </citation>
    <scope>NUCLEOTIDE SEQUENCE [LARGE SCALE GENOMIC DNA]</scope>
    <source>
        <strain evidence="1 2">TM138-S3</strain>
    </source>
</reference>